<accession>E9SGY7</accession>
<protein>
    <submittedName>
        <fullName evidence="1">Conserved domain protein</fullName>
    </submittedName>
</protein>
<proteinExistence type="predicted"/>
<comment type="caution">
    <text evidence="1">The sequence shown here is derived from an EMBL/GenBank/DDBJ whole genome shotgun (WGS) entry which is preliminary data.</text>
</comment>
<reference evidence="1 2" key="1">
    <citation type="submission" date="2011-02" db="EMBL/GenBank/DDBJ databases">
        <authorList>
            <person name="Nelson K.E."/>
            <person name="Sutton G."/>
            <person name="Torralba M."/>
            <person name="Durkin S."/>
            <person name="Harkins D."/>
            <person name="Montgomery R."/>
            <person name="Ziemer C."/>
            <person name="Klaassens E."/>
            <person name="Ocuiv P."/>
            <person name="Morrison M."/>
        </authorList>
    </citation>
    <scope>NUCLEOTIDE SEQUENCE [LARGE SCALE GENOMIC DNA]</scope>
    <source>
        <strain evidence="1 2">8</strain>
    </source>
</reference>
<dbReference type="STRING" id="246199.CUS_7515"/>
<dbReference type="RefSeq" id="WP_002853006.1">
    <property type="nucleotide sequence ID" value="NZ_ADKM02000130.1"/>
</dbReference>
<dbReference type="AlphaFoldDB" id="E9SGY7"/>
<dbReference type="EMBL" id="ADKM02000130">
    <property type="protein sequence ID" value="EGC01440.1"/>
    <property type="molecule type" value="Genomic_DNA"/>
</dbReference>
<keyword evidence="2" id="KW-1185">Reference proteome</keyword>
<organism evidence="1 2">
    <name type="scientific">Ruminococcus albus 8</name>
    <dbReference type="NCBI Taxonomy" id="246199"/>
    <lineage>
        <taxon>Bacteria</taxon>
        <taxon>Bacillati</taxon>
        <taxon>Bacillota</taxon>
        <taxon>Clostridia</taxon>
        <taxon>Eubacteriales</taxon>
        <taxon>Oscillospiraceae</taxon>
        <taxon>Ruminococcus</taxon>
    </lineage>
</organism>
<evidence type="ECO:0000313" key="1">
    <source>
        <dbReference type="EMBL" id="EGC01440.1"/>
    </source>
</evidence>
<evidence type="ECO:0000313" key="2">
    <source>
        <dbReference type="Proteomes" id="UP000004259"/>
    </source>
</evidence>
<name>E9SGY7_RUMAL</name>
<dbReference type="Proteomes" id="UP000004259">
    <property type="component" value="Unassembled WGS sequence"/>
</dbReference>
<sequence>MYRETVKAQDTENAIDELIVYVDVKNAGHAEGGVYTREIGYEEFSEYVERVEND</sequence>
<gene>
    <name evidence="1" type="ORF">CUS_7515</name>
</gene>